<evidence type="ECO:0000313" key="3">
    <source>
        <dbReference type="Proteomes" id="UP001432075"/>
    </source>
</evidence>
<accession>A0ABZ1RDI3</accession>
<dbReference type="EMBL" id="CP108057">
    <property type="protein sequence ID" value="WUO44584.1"/>
    <property type="molecule type" value="Genomic_DNA"/>
</dbReference>
<sequence length="96" mass="10148">MPEDPDELVDVIAVPVRAGDDSRIGLLLDRLKEVAGLSQSTHPAARLAGAQPDPQFRRILAERTNAAAATPRSQRPSMRGAGGGAGKREIVNARRG</sequence>
<feature type="compositionally biased region" description="Basic and acidic residues" evidence="1">
    <location>
        <begin position="86"/>
        <end position="96"/>
    </location>
</feature>
<organism evidence="2 3">
    <name type="scientific">Streptomyces goshikiensis</name>
    <dbReference type="NCBI Taxonomy" id="1942"/>
    <lineage>
        <taxon>Bacteria</taxon>
        <taxon>Bacillati</taxon>
        <taxon>Actinomycetota</taxon>
        <taxon>Actinomycetes</taxon>
        <taxon>Kitasatosporales</taxon>
        <taxon>Streptomycetaceae</taxon>
        <taxon>Streptomyces</taxon>
    </lineage>
</organism>
<protein>
    <submittedName>
        <fullName evidence="2">Uncharacterized protein</fullName>
    </submittedName>
</protein>
<gene>
    <name evidence="2" type="ORF">OHU17_01530</name>
</gene>
<name>A0ABZ1RDI3_9ACTN</name>
<proteinExistence type="predicted"/>
<dbReference type="RefSeq" id="WP_328774989.1">
    <property type="nucleotide sequence ID" value="NZ_CP108057.1"/>
</dbReference>
<reference evidence="2" key="1">
    <citation type="submission" date="2022-10" db="EMBL/GenBank/DDBJ databases">
        <title>The complete genomes of actinobacterial strains from the NBC collection.</title>
        <authorList>
            <person name="Joergensen T.S."/>
            <person name="Alvarez Arevalo M."/>
            <person name="Sterndorff E.B."/>
            <person name="Faurdal D."/>
            <person name="Vuksanovic O."/>
            <person name="Mourched A.-S."/>
            <person name="Charusanti P."/>
            <person name="Shaw S."/>
            <person name="Blin K."/>
            <person name="Weber T."/>
        </authorList>
    </citation>
    <scope>NUCLEOTIDE SEQUENCE</scope>
    <source>
        <strain evidence="2">NBC_00283</strain>
    </source>
</reference>
<dbReference type="Proteomes" id="UP001432075">
    <property type="component" value="Chromosome"/>
</dbReference>
<evidence type="ECO:0000256" key="1">
    <source>
        <dbReference type="SAM" id="MobiDB-lite"/>
    </source>
</evidence>
<keyword evidence="3" id="KW-1185">Reference proteome</keyword>
<evidence type="ECO:0000313" key="2">
    <source>
        <dbReference type="EMBL" id="WUO44584.1"/>
    </source>
</evidence>
<feature type="region of interest" description="Disordered" evidence="1">
    <location>
        <begin position="64"/>
        <end position="96"/>
    </location>
</feature>